<evidence type="ECO:0000313" key="5">
    <source>
        <dbReference type="Proteomes" id="UP000185003"/>
    </source>
</evidence>
<evidence type="ECO:0000256" key="1">
    <source>
        <dbReference type="ARBA" id="ARBA00006484"/>
    </source>
</evidence>
<dbReference type="PROSITE" id="PS00061">
    <property type="entry name" value="ADH_SHORT"/>
    <property type="match status" value="1"/>
</dbReference>
<dbReference type="SUPFAM" id="SSF51735">
    <property type="entry name" value="NAD(P)-binding Rossmann-fold domains"/>
    <property type="match status" value="1"/>
</dbReference>
<dbReference type="CDD" id="cd05374">
    <property type="entry name" value="17beta-HSD-like_SDR_c"/>
    <property type="match status" value="1"/>
</dbReference>
<keyword evidence="5" id="KW-1185">Reference proteome</keyword>
<dbReference type="RefSeq" id="WP_074243096.1">
    <property type="nucleotide sequence ID" value="NZ_FSRA01000002.1"/>
</dbReference>
<dbReference type="PANTHER" id="PTHR43976:SF16">
    <property type="entry name" value="SHORT-CHAIN DEHYDROGENASE_REDUCTASE FAMILY PROTEIN"/>
    <property type="match status" value="1"/>
</dbReference>
<dbReference type="Pfam" id="PF00106">
    <property type="entry name" value="adh_short"/>
    <property type="match status" value="1"/>
</dbReference>
<keyword evidence="2" id="KW-0560">Oxidoreductase</keyword>
<organism evidence="4 5">
    <name type="scientific">Chitinophaga niabensis</name>
    <dbReference type="NCBI Taxonomy" id="536979"/>
    <lineage>
        <taxon>Bacteria</taxon>
        <taxon>Pseudomonadati</taxon>
        <taxon>Bacteroidota</taxon>
        <taxon>Chitinophagia</taxon>
        <taxon>Chitinophagales</taxon>
        <taxon>Chitinophagaceae</taxon>
        <taxon>Chitinophaga</taxon>
    </lineage>
</organism>
<gene>
    <name evidence="4" type="ORF">SAMN04488055_3824</name>
</gene>
<dbReference type="OrthoDB" id="1235794at2"/>
<dbReference type="PRINTS" id="PR00081">
    <property type="entry name" value="GDHRDH"/>
</dbReference>
<protein>
    <submittedName>
        <fullName evidence="4">NADP-dependent 3-hydroxy acid dehydrogenase YdfG</fullName>
    </submittedName>
</protein>
<evidence type="ECO:0000256" key="2">
    <source>
        <dbReference type="ARBA" id="ARBA00023002"/>
    </source>
</evidence>
<dbReference type="STRING" id="536979.SAMN04488055_3824"/>
<name>A0A1N6JBE4_9BACT</name>
<dbReference type="InterPro" id="IPR020904">
    <property type="entry name" value="Sc_DH/Rdtase_CS"/>
</dbReference>
<dbReference type="InterPro" id="IPR002347">
    <property type="entry name" value="SDR_fam"/>
</dbReference>
<dbReference type="InterPro" id="IPR036291">
    <property type="entry name" value="NAD(P)-bd_dom_sf"/>
</dbReference>
<evidence type="ECO:0000313" key="4">
    <source>
        <dbReference type="EMBL" id="SIO41553.1"/>
    </source>
</evidence>
<sequence>MKTVFITGTSSGIGKATAKLFQSRGWNVIATMRKPENETDLSQLENVTFLPLDVTNMEQIKSTVAKATSLFNIDVVINNAGYGLMGALEAFSDENIVRQVDTNFLGTVRVTREFIPYFRKAKNGLFINVTSIGGHTSFPFTSVYNGTKWAVEGWSECMSIELSMFNVGVKTVSPSATRTELFSHNSDITPLPFYDAVEKKMLDMINPDSTPEEIAEVIYEAATDNKDQLRYFAGKKSQAIYDHRQQIGAEASRKELKKMYFDGLGTL</sequence>
<dbReference type="Gene3D" id="3.40.50.720">
    <property type="entry name" value="NAD(P)-binding Rossmann-like Domain"/>
    <property type="match status" value="1"/>
</dbReference>
<proteinExistence type="inferred from homology"/>
<dbReference type="InterPro" id="IPR051911">
    <property type="entry name" value="SDR_oxidoreductase"/>
</dbReference>
<dbReference type="EMBL" id="FSRA01000002">
    <property type="protein sequence ID" value="SIO41553.1"/>
    <property type="molecule type" value="Genomic_DNA"/>
</dbReference>
<dbReference type="GO" id="GO:0016491">
    <property type="term" value="F:oxidoreductase activity"/>
    <property type="evidence" value="ECO:0007669"/>
    <property type="project" value="UniProtKB-KW"/>
</dbReference>
<dbReference type="PANTHER" id="PTHR43976">
    <property type="entry name" value="SHORT CHAIN DEHYDROGENASE"/>
    <property type="match status" value="1"/>
</dbReference>
<reference evidence="4 5" key="1">
    <citation type="submission" date="2016-11" db="EMBL/GenBank/DDBJ databases">
        <authorList>
            <person name="Jaros S."/>
            <person name="Januszkiewicz K."/>
            <person name="Wedrychowicz H."/>
        </authorList>
    </citation>
    <scope>NUCLEOTIDE SEQUENCE [LARGE SCALE GENOMIC DNA]</scope>
    <source>
        <strain evidence="4 5">DSM 24787</strain>
    </source>
</reference>
<dbReference type="AlphaFoldDB" id="A0A1N6JBE4"/>
<evidence type="ECO:0000256" key="3">
    <source>
        <dbReference type="RuleBase" id="RU000363"/>
    </source>
</evidence>
<dbReference type="PRINTS" id="PR00080">
    <property type="entry name" value="SDRFAMILY"/>
</dbReference>
<comment type="similarity">
    <text evidence="1 3">Belongs to the short-chain dehydrogenases/reductases (SDR) family.</text>
</comment>
<dbReference type="Proteomes" id="UP000185003">
    <property type="component" value="Unassembled WGS sequence"/>
</dbReference>
<accession>A0A1N6JBE4</accession>